<dbReference type="FunFam" id="2.120.10.30:FF:000027">
    <property type="entry name" value="Regucalcin homologue"/>
    <property type="match status" value="1"/>
</dbReference>
<evidence type="ECO:0000256" key="5">
    <source>
        <dbReference type="ARBA" id="ARBA00004496"/>
    </source>
</evidence>
<feature type="binding site" evidence="15">
    <location>
        <position position="197"/>
    </location>
    <ligand>
        <name>a divalent metal cation</name>
        <dbReference type="ChEBI" id="CHEBI:60240"/>
    </ligand>
</feature>
<dbReference type="PANTHER" id="PTHR10907">
    <property type="entry name" value="REGUCALCIN"/>
    <property type="match status" value="1"/>
</dbReference>
<evidence type="ECO:0000256" key="3">
    <source>
        <dbReference type="ARBA" id="ARBA00001936"/>
    </source>
</evidence>
<name>A0A918ITJ5_9FLAO</name>
<dbReference type="EMBL" id="BMWP01000005">
    <property type="protein sequence ID" value="GGW27493.1"/>
    <property type="molecule type" value="Genomic_DNA"/>
</dbReference>
<evidence type="ECO:0000256" key="4">
    <source>
        <dbReference type="ARBA" id="ARBA00001946"/>
    </source>
</evidence>
<evidence type="ECO:0000256" key="2">
    <source>
        <dbReference type="ARBA" id="ARBA00001913"/>
    </source>
</evidence>
<evidence type="ECO:0000313" key="18">
    <source>
        <dbReference type="Proteomes" id="UP000634668"/>
    </source>
</evidence>
<feature type="binding site" evidence="15">
    <location>
        <position position="16"/>
    </location>
    <ligand>
        <name>a divalent metal cation</name>
        <dbReference type="ChEBI" id="CHEBI:60240"/>
    </ligand>
</feature>
<dbReference type="Proteomes" id="UP000634668">
    <property type="component" value="Unassembled WGS sequence"/>
</dbReference>
<comment type="caution">
    <text evidence="17">The sequence shown here is derived from an EMBL/GenBank/DDBJ whole genome shotgun (WGS) entry which is preliminary data.</text>
</comment>
<evidence type="ECO:0000256" key="10">
    <source>
        <dbReference type="ARBA" id="ARBA00022723"/>
    </source>
</evidence>
<keyword evidence="10 15" id="KW-0479">Metal-binding</keyword>
<organism evidence="17 18">
    <name type="scientific">Arenibacter certesii</name>
    <dbReference type="NCBI Taxonomy" id="228955"/>
    <lineage>
        <taxon>Bacteria</taxon>
        <taxon>Pseudomonadati</taxon>
        <taxon>Bacteroidota</taxon>
        <taxon>Flavobacteriia</taxon>
        <taxon>Flavobacteriales</taxon>
        <taxon>Flavobacteriaceae</taxon>
        <taxon>Arenibacter</taxon>
    </lineage>
</organism>
<feature type="active site" description="Proton donor/acceptor" evidence="14">
    <location>
        <position position="197"/>
    </location>
</feature>
<evidence type="ECO:0000256" key="13">
    <source>
        <dbReference type="ARBA" id="ARBA00032464"/>
    </source>
</evidence>
<comment type="cofactor">
    <cofactor evidence="2">
        <name>Ca(2+)</name>
        <dbReference type="ChEBI" id="CHEBI:29108"/>
    </cofactor>
</comment>
<evidence type="ECO:0000256" key="11">
    <source>
        <dbReference type="ARBA" id="ARBA00022801"/>
    </source>
</evidence>
<evidence type="ECO:0000259" key="16">
    <source>
        <dbReference type="Pfam" id="PF08450"/>
    </source>
</evidence>
<dbReference type="InterPro" id="IPR011042">
    <property type="entry name" value="6-blade_b-propeller_TolB-like"/>
</dbReference>
<dbReference type="GO" id="GO:0005737">
    <property type="term" value="C:cytoplasm"/>
    <property type="evidence" value="ECO:0007669"/>
    <property type="project" value="UniProtKB-SubCell"/>
</dbReference>
<comment type="catalytic activity">
    <reaction evidence="1">
        <text>D-glucono-1,5-lactone + H2O = D-gluconate + H(+)</text>
        <dbReference type="Rhea" id="RHEA:10440"/>
        <dbReference type="ChEBI" id="CHEBI:15377"/>
        <dbReference type="ChEBI" id="CHEBI:15378"/>
        <dbReference type="ChEBI" id="CHEBI:16217"/>
        <dbReference type="ChEBI" id="CHEBI:18391"/>
        <dbReference type="EC" id="3.1.1.17"/>
    </reaction>
</comment>
<dbReference type="Pfam" id="PF08450">
    <property type="entry name" value="SGL"/>
    <property type="match status" value="1"/>
</dbReference>
<protein>
    <recommendedName>
        <fullName evidence="8">Regucalcin</fullName>
        <ecNumber evidence="7">3.1.1.17</ecNumber>
    </recommendedName>
    <alternativeName>
        <fullName evidence="13">Gluconolactonase</fullName>
    </alternativeName>
</protein>
<dbReference type="PRINTS" id="PR01791">
    <property type="entry name" value="REGUCALCIN"/>
</dbReference>
<dbReference type="InterPro" id="IPR013658">
    <property type="entry name" value="SGL"/>
</dbReference>
<reference evidence="17" key="1">
    <citation type="journal article" date="2014" name="Int. J. Syst. Evol. Microbiol.">
        <title>Complete genome sequence of Corynebacterium casei LMG S-19264T (=DSM 44701T), isolated from a smear-ripened cheese.</title>
        <authorList>
            <consortium name="US DOE Joint Genome Institute (JGI-PGF)"/>
            <person name="Walter F."/>
            <person name="Albersmeier A."/>
            <person name="Kalinowski J."/>
            <person name="Ruckert C."/>
        </authorList>
    </citation>
    <scope>NUCLEOTIDE SEQUENCE</scope>
    <source>
        <strain evidence="17">KCTC 12113</strain>
    </source>
</reference>
<dbReference type="GO" id="GO:0005509">
    <property type="term" value="F:calcium ion binding"/>
    <property type="evidence" value="ECO:0007669"/>
    <property type="project" value="InterPro"/>
</dbReference>
<evidence type="ECO:0000313" key="17">
    <source>
        <dbReference type="EMBL" id="GGW27493.1"/>
    </source>
</evidence>
<feature type="binding site" evidence="15">
    <location>
        <position position="147"/>
    </location>
    <ligand>
        <name>a divalent metal cation</name>
        <dbReference type="ChEBI" id="CHEBI:60240"/>
    </ligand>
</feature>
<evidence type="ECO:0000256" key="8">
    <source>
        <dbReference type="ARBA" id="ARBA00016808"/>
    </source>
</evidence>
<dbReference type="GO" id="GO:0030234">
    <property type="term" value="F:enzyme regulator activity"/>
    <property type="evidence" value="ECO:0007669"/>
    <property type="project" value="InterPro"/>
</dbReference>
<feature type="binding site" evidence="15">
    <location>
        <position position="99"/>
    </location>
    <ligand>
        <name>substrate</name>
    </ligand>
</feature>
<proteinExistence type="inferred from homology"/>
<evidence type="ECO:0000256" key="12">
    <source>
        <dbReference type="ARBA" id="ARBA00022837"/>
    </source>
</evidence>
<dbReference type="InterPro" id="IPR008367">
    <property type="entry name" value="Regucalcin"/>
</dbReference>
<evidence type="ECO:0000256" key="15">
    <source>
        <dbReference type="PIRSR" id="PIRSR605511-2"/>
    </source>
</evidence>
<keyword evidence="11" id="KW-0378">Hydrolase</keyword>
<feature type="binding site" evidence="15">
    <location>
        <position position="101"/>
    </location>
    <ligand>
        <name>substrate</name>
    </ligand>
</feature>
<dbReference type="Gene3D" id="2.120.10.30">
    <property type="entry name" value="TolB, C-terminal domain"/>
    <property type="match status" value="1"/>
</dbReference>
<dbReference type="AlphaFoldDB" id="A0A918ITJ5"/>
<evidence type="ECO:0000256" key="14">
    <source>
        <dbReference type="PIRSR" id="PIRSR605511-1"/>
    </source>
</evidence>
<evidence type="ECO:0000256" key="7">
    <source>
        <dbReference type="ARBA" id="ARBA00013227"/>
    </source>
</evidence>
<comment type="cofactor">
    <cofactor evidence="3">
        <name>Mn(2+)</name>
        <dbReference type="ChEBI" id="CHEBI:29035"/>
    </cofactor>
</comment>
<gene>
    <name evidence="17" type="ORF">GCM10007383_11110</name>
</gene>
<keyword evidence="12" id="KW-0106">Calcium</keyword>
<dbReference type="RefSeq" id="WP_026812031.1">
    <property type="nucleotide sequence ID" value="NZ_BMWP01000005.1"/>
</dbReference>
<evidence type="ECO:0000256" key="9">
    <source>
        <dbReference type="ARBA" id="ARBA00022490"/>
    </source>
</evidence>
<keyword evidence="18" id="KW-1185">Reference proteome</keyword>
<keyword evidence="9" id="KW-0963">Cytoplasm</keyword>
<reference evidence="17" key="2">
    <citation type="submission" date="2020-09" db="EMBL/GenBank/DDBJ databases">
        <authorList>
            <person name="Sun Q."/>
            <person name="Kim S."/>
        </authorList>
    </citation>
    <scope>NUCLEOTIDE SEQUENCE</scope>
    <source>
        <strain evidence="17">KCTC 12113</strain>
    </source>
</reference>
<dbReference type="EC" id="3.1.1.17" evidence="7"/>
<dbReference type="GO" id="GO:0004341">
    <property type="term" value="F:gluconolactonase activity"/>
    <property type="evidence" value="ECO:0007669"/>
    <property type="project" value="UniProtKB-EC"/>
</dbReference>
<dbReference type="GO" id="GO:0019853">
    <property type="term" value="P:L-ascorbic acid biosynthetic process"/>
    <property type="evidence" value="ECO:0007669"/>
    <property type="project" value="TreeGrafter"/>
</dbReference>
<dbReference type="PANTHER" id="PTHR10907:SF47">
    <property type="entry name" value="REGUCALCIN"/>
    <property type="match status" value="1"/>
</dbReference>
<keyword evidence="15" id="KW-0862">Zinc</keyword>
<dbReference type="SUPFAM" id="SSF63829">
    <property type="entry name" value="Calcium-dependent phosphotriesterase"/>
    <property type="match status" value="1"/>
</dbReference>
<feature type="domain" description="SMP-30/Gluconolactonase/LRE-like region" evidence="16">
    <location>
        <begin position="14"/>
        <end position="257"/>
    </location>
</feature>
<dbReference type="InterPro" id="IPR005511">
    <property type="entry name" value="SMP-30"/>
</dbReference>
<evidence type="ECO:0000256" key="6">
    <source>
        <dbReference type="ARBA" id="ARBA00008853"/>
    </source>
</evidence>
<accession>A0A918ITJ5</accession>
<evidence type="ECO:0000256" key="1">
    <source>
        <dbReference type="ARBA" id="ARBA00001589"/>
    </source>
</evidence>
<dbReference type="PRINTS" id="PR01790">
    <property type="entry name" value="SMP30FAMILY"/>
</dbReference>
<comment type="cofactor">
    <cofactor evidence="4">
        <name>Mg(2+)</name>
        <dbReference type="ChEBI" id="CHEBI:18420"/>
    </cofactor>
</comment>
<sequence length="292" mass="32437">MKSVEVVCDHISELGEGPIWDEARGLICWVDILNGHIHEWATENKTMNTINVGQMIGAMAVTADGNYVAAVHNGFVFIDRKTGTLNVIANPEEHLPENRFNDGKCDPAGRFWAGTMPLSEDKPSGSLYVLNKDRSIEKRENNVTISNGLAWDLKEKAFYYIDTPTLEVVQYNYEMATGAIADKRTIIRIPKEAGFPDGMTIDSEGMLWIAHWGGWQVTRWNPKTGKQLTSFKLPVSNITSCTFGGEKLNDLYITSARKGLNNEKLMQQPLAGSLFVIRNCGYVGVAANKFMG</sequence>
<comment type="similarity">
    <text evidence="6">Belongs to the SMP-30/CGR1 family.</text>
</comment>
<comment type="subcellular location">
    <subcellularLocation>
        <location evidence="5">Cytoplasm</location>
    </subcellularLocation>
</comment>
<comment type="cofactor">
    <cofactor evidence="15">
        <name>Zn(2+)</name>
        <dbReference type="ChEBI" id="CHEBI:29105"/>
    </cofactor>
    <text evidence="15">Binds 1 divalent metal cation per subunit.</text>
</comment>